<protein>
    <submittedName>
        <fullName evidence="1">12899_t:CDS:1</fullName>
    </submittedName>
</protein>
<gene>
    <name evidence="1" type="ORF">FCALED_LOCUS13643</name>
</gene>
<organism evidence="1 2">
    <name type="scientific">Funneliformis caledonium</name>
    <dbReference type="NCBI Taxonomy" id="1117310"/>
    <lineage>
        <taxon>Eukaryota</taxon>
        <taxon>Fungi</taxon>
        <taxon>Fungi incertae sedis</taxon>
        <taxon>Mucoromycota</taxon>
        <taxon>Glomeromycotina</taxon>
        <taxon>Glomeromycetes</taxon>
        <taxon>Glomerales</taxon>
        <taxon>Glomeraceae</taxon>
        <taxon>Funneliformis</taxon>
    </lineage>
</organism>
<evidence type="ECO:0000313" key="1">
    <source>
        <dbReference type="EMBL" id="CAG8704644.1"/>
    </source>
</evidence>
<accession>A0A9N9HTJ7</accession>
<evidence type="ECO:0000313" key="2">
    <source>
        <dbReference type="Proteomes" id="UP000789570"/>
    </source>
</evidence>
<dbReference type="Proteomes" id="UP000789570">
    <property type="component" value="Unassembled WGS sequence"/>
</dbReference>
<proteinExistence type="predicted"/>
<dbReference type="EMBL" id="CAJVPQ010008213">
    <property type="protein sequence ID" value="CAG8704644.1"/>
    <property type="molecule type" value="Genomic_DNA"/>
</dbReference>
<sequence length="66" mass="7676">ECKEKKLRSFSSYKTKKVLSEVLCKYGIDSSEITKISLFEPEPMEIDDEDEELKQCITEINAGWEL</sequence>
<comment type="caution">
    <text evidence="1">The sequence shown here is derived from an EMBL/GenBank/DDBJ whole genome shotgun (WGS) entry which is preliminary data.</text>
</comment>
<feature type="non-terminal residue" evidence="1">
    <location>
        <position position="1"/>
    </location>
</feature>
<name>A0A9N9HTJ7_9GLOM</name>
<dbReference type="AlphaFoldDB" id="A0A9N9HTJ7"/>
<keyword evidence="2" id="KW-1185">Reference proteome</keyword>
<reference evidence="1" key="1">
    <citation type="submission" date="2021-06" db="EMBL/GenBank/DDBJ databases">
        <authorList>
            <person name="Kallberg Y."/>
            <person name="Tangrot J."/>
            <person name="Rosling A."/>
        </authorList>
    </citation>
    <scope>NUCLEOTIDE SEQUENCE</scope>
    <source>
        <strain evidence="1">UK204</strain>
    </source>
</reference>